<accession>A0AAU9NDY4</accession>
<protein>
    <submittedName>
        <fullName evidence="1">Uncharacterized protein</fullName>
    </submittedName>
</protein>
<reference evidence="1 2" key="1">
    <citation type="submission" date="2022-01" db="EMBL/GenBank/DDBJ databases">
        <authorList>
            <person name="Xiong W."/>
            <person name="Schranz E."/>
        </authorList>
    </citation>
    <scope>NUCLEOTIDE SEQUENCE [LARGE SCALE GENOMIC DNA]</scope>
</reference>
<name>A0AAU9NDY4_9ASTR</name>
<comment type="caution">
    <text evidence="1">The sequence shown here is derived from an EMBL/GenBank/DDBJ whole genome shotgun (WGS) entry which is preliminary data.</text>
</comment>
<evidence type="ECO:0000313" key="1">
    <source>
        <dbReference type="EMBL" id="CAH1435778.1"/>
    </source>
</evidence>
<dbReference type="EMBL" id="CAKMRJ010004445">
    <property type="protein sequence ID" value="CAH1435778.1"/>
    <property type="molecule type" value="Genomic_DNA"/>
</dbReference>
<dbReference type="Proteomes" id="UP001157418">
    <property type="component" value="Unassembled WGS sequence"/>
</dbReference>
<evidence type="ECO:0000313" key="2">
    <source>
        <dbReference type="Proteomes" id="UP001157418"/>
    </source>
</evidence>
<gene>
    <name evidence="1" type="ORF">LVIROSA_LOCUS22188</name>
</gene>
<organism evidence="1 2">
    <name type="scientific">Lactuca virosa</name>
    <dbReference type="NCBI Taxonomy" id="75947"/>
    <lineage>
        <taxon>Eukaryota</taxon>
        <taxon>Viridiplantae</taxon>
        <taxon>Streptophyta</taxon>
        <taxon>Embryophyta</taxon>
        <taxon>Tracheophyta</taxon>
        <taxon>Spermatophyta</taxon>
        <taxon>Magnoliopsida</taxon>
        <taxon>eudicotyledons</taxon>
        <taxon>Gunneridae</taxon>
        <taxon>Pentapetalae</taxon>
        <taxon>asterids</taxon>
        <taxon>campanulids</taxon>
        <taxon>Asterales</taxon>
        <taxon>Asteraceae</taxon>
        <taxon>Cichorioideae</taxon>
        <taxon>Cichorieae</taxon>
        <taxon>Lactucinae</taxon>
        <taxon>Lactuca</taxon>
    </lineage>
</organism>
<keyword evidence="2" id="KW-1185">Reference proteome</keyword>
<sequence length="472" mass="53318">MRTLRSESKMKGNKFSNTFEEAINLDDDDFVNIHSGESSVSVSKKKKRKDEHYEDSEADVDVNLAYADKVVLNGYNLRRSRPLINQIDSVDLEMLEEHGLRNGEFGSLEFRADGEVDPIDVNGDEDKVVDVESIEKLYSRICDDKEKIEEAINKGLEEDANDDVIISLPPNEVTMKTPVKVAVNPGQSNFVKGSSFVKGNSPICNVQSTGRNNEKTKIVDGCDSPSVLFLEYKGNTSLDSPVVLTPGFLNMSDEIVERSMRKNKDFCKDDIPSFDLRITQSNEEDKSMDVKGGSKPVIRYTKKSVAEDKLKKRTGKDIMEREMVHVDKLKNGKGKRKGKLGQLVCSPYVDRITDVDEAVKDDENVVAQSIIAWGKDKGEFIWETVDGHGMHLEAARTLAMRKKVHTNVIDAWAAFLNKIEELKSEASYSRMYFTCDTIKTFLKHYAAVKKMDKFERMKVIEEKKKEITGVLQ</sequence>
<proteinExistence type="predicted"/>
<dbReference type="AlphaFoldDB" id="A0AAU9NDY4"/>